<evidence type="ECO:0000313" key="2">
    <source>
        <dbReference type="Proteomes" id="UP000306319"/>
    </source>
</evidence>
<reference evidence="1" key="1">
    <citation type="submission" date="2019-04" db="EMBL/GenBank/DDBJ databases">
        <title>Microbes associate with the intestines of laboratory mice.</title>
        <authorList>
            <person name="Navarre W."/>
            <person name="Wong E."/>
            <person name="Huang K."/>
            <person name="Tropini C."/>
            <person name="Ng K."/>
            <person name="Yu B."/>
        </authorList>
    </citation>
    <scope>NUCLEOTIDE SEQUENCE</scope>
    <source>
        <strain evidence="1">NM04_E33</strain>
    </source>
</reference>
<proteinExistence type="predicted"/>
<gene>
    <name evidence="1" type="ORF">E5331_03395</name>
</gene>
<comment type="caution">
    <text evidence="1">The sequence shown here is derived from an EMBL/GenBank/DDBJ whole genome shotgun (WGS) entry which is preliminary data.</text>
</comment>
<accession>A0AC61RHA3</accession>
<protein>
    <submittedName>
        <fullName evidence="1">Uncharacterized protein</fullName>
    </submittedName>
</protein>
<organism evidence="1 2">
    <name type="scientific">Lepagella muris</name>
    <dbReference type="NCBI Taxonomy" id="3032870"/>
    <lineage>
        <taxon>Bacteria</taxon>
        <taxon>Pseudomonadati</taxon>
        <taxon>Bacteroidota</taxon>
        <taxon>Bacteroidia</taxon>
        <taxon>Bacteroidales</taxon>
        <taxon>Muribaculaceae</taxon>
        <taxon>Lepagella</taxon>
    </lineage>
</organism>
<evidence type="ECO:0000313" key="1">
    <source>
        <dbReference type="EMBL" id="TGY80294.1"/>
    </source>
</evidence>
<dbReference type="Proteomes" id="UP000306319">
    <property type="component" value="Unassembled WGS sequence"/>
</dbReference>
<name>A0AC61RHA3_9BACT</name>
<keyword evidence="2" id="KW-1185">Reference proteome</keyword>
<sequence>MKNIILLPACTIILFVLASCSTIDDIVTATPYLQELKNSECLSSFYDTDSRNGDQDNTEHGLFQMWYGADLSTVSCKFSSLEYPCDFEKVNIKILFSDNALTIIEYPSSDNADCRCLVDAEFTINNLPSGDFLLKIYRGDTSGNYNPDKPTLVGNGRSITSGEIMKVKYPF</sequence>
<dbReference type="EMBL" id="SRYB01000003">
    <property type="protein sequence ID" value="TGY80294.1"/>
    <property type="molecule type" value="Genomic_DNA"/>
</dbReference>